<accession>A0ABV3ZAU7</accession>
<keyword evidence="2" id="KW-1185">Reference proteome</keyword>
<gene>
    <name evidence="1" type="ORF">QTN47_04400</name>
</gene>
<reference evidence="1 2" key="1">
    <citation type="submission" date="2023-07" db="EMBL/GenBank/DDBJ databases">
        <authorList>
            <person name="Lian W.-H."/>
        </authorList>
    </citation>
    <scope>NUCLEOTIDE SEQUENCE [LARGE SCALE GENOMIC DNA]</scope>
    <source>
        <strain evidence="1 2">SYSU DXS3180</strain>
    </source>
</reference>
<name>A0ABV3ZAU7_9BACT</name>
<evidence type="ECO:0000313" key="1">
    <source>
        <dbReference type="EMBL" id="MEX6686720.1"/>
    </source>
</evidence>
<comment type="caution">
    <text evidence="1">The sequence shown here is derived from an EMBL/GenBank/DDBJ whole genome shotgun (WGS) entry which is preliminary data.</text>
</comment>
<organism evidence="1 2">
    <name type="scientific">Danxiaibacter flavus</name>
    <dbReference type="NCBI Taxonomy" id="3049108"/>
    <lineage>
        <taxon>Bacteria</taxon>
        <taxon>Pseudomonadati</taxon>
        <taxon>Bacteroidota</taxon>
        <taxon>Chitinophagia</taxon>
        <taxon>Chitinophagales</taxon>
        <taxon>Chitinophagaceae</taxon>
        <taxon>Danxiaibacter</taxon>
    </lineage>
</organism>
<dbReference type="Proteomes" id="UP001560573">
    <property type="component" value="Unassembled WGS sequence"/>
</dbReference>
<sequence length="76" mass="8752">MNIEFKHIGQLVTATVILKTGQLRDTVLVIPKKIMQGISELLFYQDPDGEWRTDTEFEKDYPATVNNIKSAIFYDC</sequence>
<proteinExistence type="predicted"/>
<dbReference type="RefSeq" id="WP_369328116.1">
    <property type="nucleotide sequence ID" value="NZ_JAULBC010000001.1"/>
</dbReference>
<dbReference type="EMBL" id="JAULBC010000001">
    <property type="protein sequence ID" value="MEX6686720.1"/>
    <property type="molecule type" value="Genomic_DNA"/>
</dbReference>
<protein>
    <submittedName>
        <fullName evidence="1">Uncharacterized protein</fullName>
    </submittedName>
</protein>
<evidence type="ECO:0000313" key="2">
    <source>
        <dbReference type="Proteomes" id="UP001560573"/>
    </source>
</evidence>